<dbReference type="PANTHER" id="PTHR12949:SF0">
    <property type="entry name" value="DNA-DIRECTED RNA POLYMERASE III SUBUNIT RPC3"/>
    <property type="match status" value="1"/>
</dbReference>
<dbReference type="InterPro" id="IPR039748">
    <property type="entry name" value="RPC3"/>
</dbReference>
<sequence length="1114" mass="120478">MVGSSSAPSSRPPPFNAPAIEAPQAAVHKLCCDIITDQFGPAVSAVASCLLSRGPMRFPELSKYVNEELSWPLDLRTDAKVTHSVHEITNRMTWSCIRDALMILLQNNIAVSHMVRQVQVPSQEKAGAPPQHLVLYSASPSAVIARLRYPKYMNLVQQQMGRRRPVAVHVMAEVLRRGRVPWDDLIEFTALRWREYVGEHAPPMREVKADVEAALIELVTSNVLYRVEPCLRAADQQQKAPTPPGTPQKSDGSDEMASSPEEESPMIPDIGGGAEEDIAAADDLLMMSPELALLAGDQQPGEVTAPTRKKKALAAEVCVGSTVDGFILSQQARSINFVSIAKAGTRKRAAAGAAGGRGAKGGRQQAGRSKRLMKKIDAVQIEGGGVLRPNQVALDMMLIKQLAVEYVGKRMNPAAGKIFQVMLNESVKPPMGPVDNTKLTDCTTDTFQVDDLLDWMTRGHETPSSSPSSSPASSGIGSSASATMNRQRDELIKYLNVFSKHQDALVLCTNAAAAAAATASTGTKRRTSKRAAASAAAATAMTQSGPASYRVDWKNVMAKLTEELTHSILTEKYGVVGARVYQYLLTTGYKSETIRVAERCMIDREECQMLLHRLHSEHIIKLSEVPKSVIAPSVNQQASIISFWLYYLDPPTTKVAMMELVAKAALNMRVRFRHEVARATMEERNDNEDVNPEARARNEALAEAVDALDCASIHVDTGLLLYQHNTSLSMLLFLVAVLLVASKADIADDQTIVSINRPSLRRPSPSLRAMSISSFVDVRSIPNMLADSLGTRRRLTPTETTVADCLSNELAVESMFTVGVQVIDTASVNCRATRQEVCQYLENAAEALEMEAICEPNYVVKLEETVPEAEESAPEPSDNLSMDLLGVNDKYAWWQANLRRIGMKEAWEALEGHSTIQVNVAVIGTGVDFDHEDLAYNILTDEDGYLVGYNAFDPGSPPYDFDGHGTHCAGILGAETDNEIGIAGIAPVRIMPIRMSSDAGQSSTAILIRALNYAVANDAIISTHSYGHPGPSQAFKTAMQNAANQGHLIIAAAGNNGALLDTNSSDPCPFAADVDMLCVASSSPNDELSSFSNYAPFVRIAAPGEGILSTNSLE</sequence>
<feature type="region of interest" description="Disordered" evidence="8">
    <location>
        <begin position="234"/>
        <end position="273"/>
    </location>
</feature>
<evidence type="ECO:0000256" key="7">
    <source>
        <dbReference type="RuleBase" id="RU367076"/>
    </source>
</evidence>
<dbReference type="PROSITE" id="PS51892">
    <property type="entry name" value="SUBTILASE"/>
    <property type="match status" value="1"/>
</dbReference>
<comment type="caution">
    <text evidence="6">Lacks conserved residue(s) required for the propagation of feature annotation.</text>
</comment>
<evidence type="ECO:0000259" key="9">
    <source>
        <dbReference type="Pfam" id="PF00082"/>
    </source>
</evidence>
<evidence type="ECO:0000259" key="10">
    <source>
        <dbReference type="Pfam" id="PF22536"/>
    </source>
</evidence>
<evidence type="ECO:0000256" key="3">
    <source>
        <dbReference type="ARBA" id="ARBA00023163"/>
    </source>
</evidence>
<gene>
    <name evidence="11" type="primary">POLR3C</name>
    <name evidence="11" type="ORF">FOZ60_009631</name>
</gene>
<protein>
    <recommendedName>
        <fullName evidence="7">DNA-directed RNA polymerase III subunit RPC3</fullName>
        <shortName evidence="7">RNA polymerase III subunit C3</shortName>
    </recommendedName>
</protein>
<comment type="subcellular location">
    <subcellularLocation>
        <location evidence="1 7">Nucleus</location>
    </subcellularLocation>
</comment>
<dbReference type="InterPro" id="IPR036852">
    <property type="entry name" value="Peptidase_S8/S53_dom_sf"/>
</dbReference>
<dbReference type="Pfam" id="PF00082">
    <property type="entry name" value="Peptidase_S8"/>
    <property type="match status" value="1"/>
</dbReference>
<dbReference type="GO" id="GO:0004252">
    <property type="term" value="F:serine-type endopeptidase activity"/>
    <property type="evidence" value="ECO:0007669"/>
    <property type="project" value="UniProtKB-EC"/>
</dbReference>
<keyword evidence="4 7" id="KW-0539">Nucleus</keyword>
<feature type="domain" description="Peptidase S8/S53" evidence="9">
    <location>
        <begin position="918"/>
        <end position="1105"/>
    </location>
</feature>
<dbReference type="Proteomes" id="UP000541610">
    <property type="component" value="Unassembled WGS sequence"/>
</dbReference>
<feature type="region of interest" description="Disordered" evidence="8">
    <location>
        <begin position="349"/>
        <end position="369"/>
    </location>
</feature>
<dbReference type="GO" id="GO:0006508">
    <property type="term" value="P:proteolysis"/>
    <property type="evidence" value="ECO:0007669"/>
    <property type="project" value="InterPro"/>
</dbReference>
<organism evidence="11 12">
    <name type="scientific">Perkinsus olseni</name>
    <name type="common">Perkinsus atlanticus</name>
    <dbReference type="NCBI Taxonomy" id="32597"/>
    <lineage>
        <taxon>Eukaryota</taxon>
        <taxon>Sar</taxon>
        <taxon>Alveolata</taxon>
        <taxon>Perkinsozoa</taxon>
        <taxon>Perkinsea</taxon>
        <taxon>Perkinsida</taxon>
        <taxon>Perkinsidae</taxon>
        <taxon>Perkinsus</taxon>
    </lineage>
</organism>
<comment type="subunit">
    <text evidence="7">Component of the RNA polymerase III (Pol III) complex consisting of 17 subunits.</text>
</comment>
<dbReference type="Gene3D" id="1.10.10.10">
    <property type="entry name" value="Winged helix-like DNA-binding domain superfamily/Winged helix DNA-binding domain"/>
    <property type="match status" value="3"/>
</dbReference>
<dbReference type="Pfam" id="PF22536">
    <property type="entry name" value="WHD_POLR3C"/>
    <property type="match status" value="1"/>
</dbReference>
<dbReference type="AlphaFoldDB" id="A0A7J6PD53"/>
<comment type="catalytic activity">
    <reaction evidence="5">
        <text>Hydrolysis of proteins with broad specificity for peptide bonds, and a preference for a large uncharged residue in P1. Hydrolyzes peptide amides.</text>
        <dbReference type="EC" id="3.4.21.62"/>
    </reaction>
</comment>
<accession>A0A7J6PD53</accession>
<feature type="domain" description="DNA-directed RNA polymerase III subunit RPC3 winged-helix" evidence="10">
    <location>
        <begin position="566"/>
        <end position="628"/>
    </location>
</feature>
<evidence type="ECO:0000256" key="8">
    <source>
        <dbReference type="SAM" id="MobiDB-lite"/>
    </source>
</evidence>
<evidence type="ECO:0000256" key="5">
    <source>
        <dbReference type="ARBA" id="ARBA00023529"/>
    </source>
</evidence>
<dbReference type="PROSITE" id="PS00137">
    <property type="entry name" value="SUBTILASE_HIS"/>
    <property type="match status" value="1"/>
</dbReference>
<reference evidence="11 12" key="1">
    <citation type="submission" date="2020-04" db="EMBL/GenBank/DDBJ databases">
        <title>Perkinsus olseni comparative genomics.</title>
        <authorList>
            <person name="Bogema D.R."/>
        </authorList>
    </citation>
    <scope>NUCLEOTIDE SEQUENCE [LARGE SCALE GENOMIC DNA]</scope>
    <source>
        <strain evidence="11">00978-12</strain>
    </source>
</reference>
<feature type="compositionally biased region" description="Low complexity" evidence="8">
    <location>
        <begin position="255"/>
        <end position="269"/>
    </location>
</feature>
<evidence type="ECO:0000313" key="11">
    <source>
        <dbReference type="EMBL" id="KAF4693887.1"/>
    </source>
</evidence>
<dbReference type="InterPro" id="IPR055207">
    <property type="entry name" value="POLR3C_WHD"/>
</dbReference>
<feature type="region of interest" description="Disordered" evidence="8">
    <location>
        <begin position="457"/>
        <end position="482"/>
    </location>
</feature>
<dbReference type="InterPro" id="IPR000209">
    <property type="entry name" value="Peptidase_S8/S53_dom"/>
</dbReference>
<dbReference type="GO" id="GO:0005666">
    <property type="term" value="C:RNA polymerase III complex"/>
    <property type="evidence" value="ECO:0007669"/>
    <property type="project" value="UniProtKB-UniRule"/>
</dbReference>
<dbReference type="SUPFAM" id="SSF52743">
    <property type="entry name" value="Subtilisin-like"/>
    <property type="match status" value="1"/>
</dbReference>
<evidence type="ECO:0000256" key="4">
    <source>
        <dbReference type="ARBA" id="ARBA00023242"/>
    </source>
</evidence>
<dbReference type="EMBL" id="JABANP010000039">
    <property type="protein sequence ID" value="KAF4693887.1"/>
    <property type="molecule type" value="Genomic_DNA"/>
</dbReference>
<comment type="similarity">
    <text evidence="6">Belongs to the peptidase S8 family.</text>
</comment>
<name>A0A7J6PD53_PEROL</name>
<keyword evidence="2 7" id="KW-0240">DNA-directed RNA polymerase</keyword>
<evidence type="ECO:0000313" key="12">
    <source>
        <dbReference type="Proteomes" id="UP000541610"/>
    </source>
</evidence>
<dbReference type="OrthoDB" id="272392at2759"/>
<evidence type="ECO:0000256" key="1">
    <source>
        <dbReference type="ARBA" id="ARBA00004123"/>
    </source>
</evidence>
<comment type="function">
    <text evidence="7">DNA-dependent RNA polymerase catalyzes the transcription of DNA into RNA using the four ribonucleoside triphosphates as substrates. Specific core component of RNA polymerase III which synthesizes small RNAs, such as 5S rRNA and tRNAs.</text>
</comment>
<proteinExistence type="inferred from homology"/>
<evidence type="ECO:0000256" key="6">
    <source>
        <dbReference type="PROSITE-ProRule" id="PRU01240"/>
    </source>
</evidence>
<dbReference type="Gene3D" id="3.40.50.200">
    <property type="entry name" value="Peptidase S8/S53 domain"/>
    <property type="match status" value="1"/>
</dbReference>
<comment type="similarity">
    <text evidence="7">Belongs to the eukaryotic RPC3/POLR3C RNA polymerase subunit family.</text>
</comment>
<comment type="caution">
    <text evidence="11">The sequence shown here is derived from an EMBL/GenBank/DDBJ whole genome shotgun (WGS) entry which is preliminary data.</text>
</comment>
<dbReference type="InterPro" id="IPR022398">
    <property type="entry name" value="Peptidase_S8_His-AS"/>
</dbReference>
<keyword evidence="3 7" id="KW-0804">Transcription</keyword>
<feature type="compositionally biased region" description="Low complexity" evidence="8">
    <location>
        <begin position="463"/>
        <end position="482"/>
    </location>
</feature>
<dbReference type="InterPro" id="IPR036388">
    <property type="entry name" value="WH-like_DNA-bd_sf"/>
</dbReference>
<evidence type="ECO:0000256" key="2">
    <source>
        <dbReference type="ARBA" id="ARBA00022478"/>
    </source>
</evidence>
<dbReference type="PANTHER" id="PTHR12949">
    <property type="entry name" value="RNA POLYMERASE III DNA DIRECTED -RELATED"/>
    <property type="match status" value="1"/>
</dbReference>
<dbReference type="GO" id="GO:0003697">
    <property type="term" value="F:single-stranded DNA binding"/>
    <property type="evidence" value="ECO:0007669"/>
    <property type="project" value="UniProtKB-UniRule"/>
</dbReference>